<gene>
    <name evidence="4" type="primary">LOC115209507</name>
</gene>
<dbReference type="AlphaFoldDB" id="A0A7E6EN77"/>
<feature type="region of interest" description="Disordered" evidence="1">
    <location>
        <begin position="59"/>
        <end position="139"/>
    </location>
</feature>
<keyword evidence="3" id="KW-1185">Reference proteome</keyword>
<reference evidence="4" key="1">
    <citation type="submission" date="2025-08" db="UniProtKB">
        <authorList>
            <consortium name="RefSeq"/>
        </authorList>
    </citation>
    <scope>IDENTIFICATION</scope>
</reference>
<keyword evidence="2" id="KW-0812">Transmembrane</keyword>
<dbReference type="RefSeq" id="XP_036357091.1">
    <property type="nucleotide sequence ID" value="XM_036501198.1"/>
</dbReference>
<evidence type="ECO:0000313" key="4">
    <source>
        <dbReference type="RefSeq" id="XP_036357091.1"/>
    </source>
</evidence>
<feature type="compositionally biased region" description="Low complexity" evidence="1">
    <location>
        <begin position="315"/>
        <end position="331"/>
    </location>
</feature>
<feature type="compositionally biased region" description="Low complexity" evidence="1">
    <location>
        <begin position="559"/>
        <end position="584"/>
    </location>
</feature>
<feature type="transmembrane region" description="Helical" evidence="2">
    <location>
        <begin position="655"/>
        <end position="677"/>
    </location>
</feature>
<protein>
    <submittedName>
        <fullName evidence="4">Uncharacterized protein LOC115209507 isoform X1</fullName>
    </submittedName>
</protein>
<feature type="region of interest" description="Disordered" evidence="1">
    <location>
        <begin position="509"/>
        <end position="609"/>
    </location>
</feature>
<feature type="compositionally biased region" description="Basic and acidic residues" evidence="1">
    <location>
        <begin position="290"/>
        <end position="306"/>
    </location>
</feature>
<sequence>MFYKKPLKSASLATETKITRPNVKVSNHQTETESNPTVLRKVIYYQNRFVVIDTVQKNDLSPSLPKNSQNDTVEDSTAIGSSSEAKGVKNNIDNGSTKFSKLATIDEVPTEKEESSFEISEDPAERDKNNTNKKNMQDKNNAYLLSNKNNILYDNVENASNCSFLWSSHPSLSALTLAKTPSESSLIDSYEAIVSSSSKVVCPLASVNVIQASDVDLLGNVTMTAAAIAAAISGITINISNTTTAAVADPQVTCSTGKLLERVRTEKADASHLPTFLPSAGLASPADDAFSSHEDASDLRSHHRLDSAVTDSTAEDSPSKSSENSTKSPDSQDNIFQGVPTYKSHTQRESERSYNYDYQGEQREKTEEKKEEEIEAKRNKKDSCRRKEFKRNKYGRHSTGVNVTFPEKNVLKDSKHFKLTDCDNDDVSGDKRVLKEKQIGATDRGIIITSTTVKATTVTKRKPTSKTAATATTTTVRADAVARSSPASTASVAAASPVTMDTRSIEIIVNDENETSHVGYSSSSRGGGGGGAAGGEGGGCRRSREGTGDVDNFNSDGEPGNSSRVSGVRSLSGGSLPSGASLNATKGRTSVKRAASRNNSRASIQNKSSMEKNMTWKRISKILLDDRMGDIDDREKVLNLDEPGQYRVLKKVLNILFVTIGIALLLAVIVVVIYTAIGIELGSRKENSEFLNDLHRMPFYKSTLKTKNRI</sequence>
<organism evidence="3 4">
    <name type="scientific">Octopus sinensis</name>
    <name type="common">East Asian common octopus</name>
    <dbReference type="NCBI Taxonomy" id="2607531"/>
    <lineage>
        <taxon>Eukaryota</taxon>
        <taxon>Metazoa</taxon>
        <taxon>Spiralia</taxon>
        <taxon>Lophotrochozoa</taxon>
        <taxon>Mollusca</taxon>
        <taxon>Cephalopoda</taxon>
        <taxon>Coleoidea</taxon>
        <taxon>Octopodiformes</taxon>
        <taxon>Octopoda</taxon>
        <taxon>Incirrata</taxon>
        <taxon>Octopodidae</taxon>
        <taxon>Octopus</taxon>
    </lineage>
</organism>
<keyword evidence="2" id="KW-1133">Transmembrane helix</keyword>
<feature type="compositionally biased region" description="Basic and acidic residues" evidence="1">
    <location>
        <begin position="346"/>
        <end position="374"/>
    </location>
</feature>
<evidence type="ECO:0000313" key="3">
    <source>
        <dbReference type="Proteomes" id="UP000515154"/>
    </source>
</evidence>
<accession>A0A7E6EN77</accession>
<feature type="compositionally biased region" description="Polar residues" evidence="1">
    <location>
        <begin position="59"/>
        <end position="71"/>
    </location>
</feature>
<evidence type="ECO:0000256" key="2">
    <source>
        <dbReference type="SAM" id="Phobius"/>
    </source>
</evidence>
<feature type="compositionally biased region" description="Polar residues" evidence="1">
    <location>
        <begin position="596"/>
        <end position="609"/>
    </location>
</feature>
<proteinExistence type="predicted"/>
<feature type="region of interest" description="Disordered" evidence="1">
    <location>
        <begin position="285"/>
        <end position="374"/>
    </location>
</feature>
<name>A0A7E6EN77_9MOLL</name>
<keyword evidence="2" id="KW-0472">Membrane</keyword>
<evidence type="ECO:0000256" key="1">
    <source>
        <dbReference type="SAM" id="MobiDB-lite"/>
    </source>
</evidence>
<dbReference type="KEGG" id="osn:115209507"/>
<feature type="compositionally biased region" description="Gly residues" evidence="1">
    <location>
        <begin position="525"/>
        <end position="540"/>
    </location>
</feature>
<dbReference type="Proteomes" id="UP000515154">
    <property type="component" value="Linkage group LG3"/>
</dbReference>